<accession>A0A3B0SMD4</accession>
<feature type="transmembrane region" description="Helical" evidence="1">
    <location>
        <begin position="53"/>
        <end position="74"/>
    </location>
</feature>
<proteinExistence type="predicted"/>
<dbReference type="EMBL" id="UOEK01000315">
    <property type="protein sequence ID" value="VAW05413.1"/>
    <property type="molecule type" value="Genomic_DNA"/>
</dbReference>
<evidence type="ECO:0000256" key="1">
    <source>
        <dbReference type="SAM" id="Phobius"/>
    </source>
</evidence>
<gene>
    <name evidence="2" type="ORF">MNBD_ACTINO02-3107</name>
</gene>
<name>A0A3B0SMD4_9ZZZZ</name>
<keyword evidence="1" id="KW-0472">Membrane</keyword>
<reference evidence="2" key="1">
    <citation type="submission" date="2018-06" db="EMBL/GenBank/DDBJ databases">
        <authorList>
            <person name="Zhirakovskaya E."/>
        </authorList>
    </citation>
    <scope>NUCLEOTIDE SEQUENCE</scope>
</reference>
<feature type="transmembrane region" description="Helical" evidence="1">
    <location>
        <begin position="149"/>
        <end position="178"/>
    </location>
</feature>
<keyword evidence="1" id="KW-1133">Transmembrane helix</keyword>
<keyword evidence="1" id="KW-0812">Transmembrane</keyword>
<feature type="transmembrane region" description="Helical" evidence="1">
    <location>
        <begin position="101"/>
        <end position="128"/>
    </location>
</feature>
<organism evidence="2">
    <name type="scientific">hydrothermal vent metagenome</name>
    <dbReference type="NCBI Taxonomy" id="652676"/>
    <lineage>
        <taxon>unclassified sequences</taxon>
        <taxon>metagenomes</taxon>
        <taxon>ecological metagenomes</taxon>
    </lineage>
</organism>
<feature type="transmembrane region" description="Helical" evidence="1">
    <location>
        <begin position="12"/>
        <end position="32"/>
    </location>
</feature>
<dbReference type="AlphaFoldDB" id="A0A3B0SMD4"/>
<feature type="non-terminal residue" evidence="2">
    <location>
        <position position="1"/>
    </location>
</feature>
<feature type="transmembrane region" description="Helical" evidence="1">
    <location>
        <begin position="190"/>
        <end position="214"/>
    </location>
</feature>
<evidence type="ECO:0000313" key="2">
    <source>
        <dbReference type="EMBL" id="VAW05413.1"/>
    </source>
</evidence>
<protein>
    <submittedName>
        <fullName evidence="2">Uncharacterized protein</fullName>
    </submittedName>
</protein>
<sequence length="244" mass="25947">FALWRRSLGTMTRVTLAIGSVYTMVAIIRNWSGPATGINLQGAVQTGRLHPDVVDFSLLALVFAFQIIGAAYVADDVRTGRRRSARELFGTLGLAIPIKDLLLAVTMAVGTVLLLPLPVVLHIPGILVREDKGYVATLTRSFHLATRRVFKVLWVVLITALVIVGLGVGTYGVAFAWITQNPPPTPVLAIIAPVFILVASTALGTIGAISVSLVSDGIARRDGLDLLERVNTARTAAQPSPPTP</sequence>